<organism evidence="1 2">
    <name type="scientific">Ancylobacter rudongensis</name>
    <dbReference type="NCBI Taxonomy" id="177413"/>
    <lineage>
        <taxon>Bacteria</taxon>
        <taxon>Pseudomonadati</taxon>
        <taxon>Pseudomonadota</taxon>
        <taxon>Alphaproteobacteria</taxon>
        <taxon>Hyphomicrobiales</taxon>
        <taxon>Xanthobacteraceae</taxon>
        <taxon>Ancylobacter</taxon>
    </lineage>
</organism>
<accession>A0A1G4SFM4</accession>
<dbReference type="Proteomes" id="UP000198889">
    <property type="component" value="Unassembled WGS sequence"/>
</dbReference>
<dbReference type="AlphaFoldDB" id="A0A1G4SFM4"/>
<reference evidence="2" key="1">
    <citation type="submission" date="2016-10" db="EMBL/GenBank/DDBJ databases">
        <authorList>
            <person name="Varghese N."/>
            <person name="Submissions S."/>
        </authorList>
    </citation>
    <scope>NUCLEOTIDE SEQUENCE [LARGE SCALE GENOMIC DNA]</scope>
    <source>
        <strain evidence="2">CGMCC 1.1761</strain>
    </source>
</reference>
<sequence length="211" mass="21875">MPLIRATAGEAAAPPSDRAADRATLVAALQSGSAGERLHAARALAALPGAEAPLNAALQVEADPAVREVIFTAFARRASEEAADALLPLLRAREASLRNGALAALAAMPARLSARLPALLADPDPDIRLLACELARVLHSPEATALMCDVVERESEPNVCAAALDVLAEIGGPQALPVLARRAGRFADTPFLRFAFEVAIGRIEASSDIDP</sequence>
<dbReference type="InterPro" id="IPR016024">
    <property type="entry name" value="ARM-type_fold"/>
</dbReference>
<evidence type="ECO:0000313" key="2">
    <source>
        <dbReference type="Proteomes" id="UP000198889"/>
    </source>
</evidence>
<dbReference type="STRING" id="177413.SAMN05660859_2164"/>
<protein>
    <submittedName>
        <fullName evidence="1">HEAT repeat-containing protein</fullName>
    </submittedName>
</protein>
<dbReference type="Pfam" id="PF13646">
    <property type="entry name" value="HEAT_2"/>
    <property type="match status" value="1"/>
</dbReference>
<gene>
    <name evidence="1" type="ORF">SAMN05660859_2164</name>
</gene>
<dbReference type="InterPro" id="IPR011989">
    <property type="entry name" value="ARM-like"/>
</dbReference>
<proteinExistence type="predicted"/>
<name>A0A1G4SFM4_9HYPH</name>
<dbReference type="Gene3D" id="1.25.10.10">
    <property type="entry name" value="Leucine-rich Repeat Variant"/>
    <property type="match status" value="1"/>
</dbReference>
<evidence type="ECO:0000313" key="1">
    <source>
        <dbReference type="EMBL" id="SCW67717.1"/>
    </source>
</evidence>
<dbReference type="EMBL" id="FMTP01000003">
    <property type="protein sequence ID" value="SCW67717.1"/>
    <property type="molecule type" value="Genomic_DNA"/>
</dbReference>
<dbReference type="SUPFAM" id="SSF48371">
    <property type="entry name" value="ARM repeat"/>
    <property type="match status" value="1"/>
</dbReference>
<keyword evidence="2" id="KW-1185">Reference proteome</keyword>